<proteinExistence type="predicted"/>
<dbReference type="RefSeq" id="WP_254165466.1">
    <property type="nucleotide sequence ID" value="NZ_JANAFB010000008.1"/>
</dbReference>
<dbReference type="Proteomes" id="UP001139502">
    <property type="component" value="Unassembled WGS sequence"/>
</dbReference>
<comment type="caution">
    <text evidence="2">The sequence shown here is derived from an EMBL/GenBank/DDBJ whole genome shotgun (WGS) entry which is preliminary data.</text>
</comment>
<evidence type="ECO:0000313" key="2">
    <source>
        <dbReference type="EMBL" id="MCP3425323.1"/>
    </source>
</evidence>
<dbReference type="AlphaFoldDB" id="A0A9X2HJC6"/>
<feature type="region of interest" description="Disordered" evidence="1">
    <location>
        <begin position="1"/>
        <end position="98"/>
    </location>
</feature>
<feature type="compositionally biased region" description="Basic and acidic residues" evidence="1">
    <location>
        <begin position="54"/>
        <end position="73"/>
    </location>
</feature>
<gene>
    <name evidence="2" type="ORF">NBM05_04615</name>
</gene>
<evidence type="ECO:0000256" key="1">
    <source>
        <dbReference type="SAM" id="MobiDB-lite"/>
    </source>
</evidence>
<accession>A0A9X2HJC6</accession>
<feature type="non-terminal residue" evidence="2">
    <location>
        <position position="110"/>
    </location>
</feature>
<feature type="compositionally biased region" description="Basic and acidic residues" evidence="1">
    <location>
        <begin position="1"/>
        <end position="12"/>
    </location>
</feature>
<protein>
    <submittedName>
        <fullName evidence="2">Uncharacterized protein</fullName>
    </submittedName>
</protein>
<dbReference type="EMBL" id="JANAFB010000008">
    <property type="protein sequence ID" value="MCP3425323.1"/>
    <property type="molecule type" value="Genomic_DNA"/>
</dbReference>
<organism evidence="2 3">
    <name type="scientific">Rothia santali</name>
    <dbReference type="NCBI Taxonomy" id="2949643"/>
    <lineage>
        <taxon>Bacteria</taxon>
        <taxon>Bacillati</taxon>
        <taxon>Actinomycetota</taxon>
        <taxon>Actinomycetes</taxon>
        <taxon>Micrococcales</taxon>
        <taxon>Micrococcaceae</taxon>
        <taxon>Rothia</taxon>
    </lineage>
</organism>
<evidence type="ECO:0000313" key="3">
    <source>
        <dbReference type="Proteomes" id="UP001139502"/>
    </source>
</evidence>
<keyword evidence="3" id="KW-1185">Reference proteome</keyword>
<name>A0A9X2HJC6_9MICC</name>
<reference evidence="2" key="1">
    <citation type="submission" date="2022-06" db="EMBL/GenBank/DDBJ databases">
        <title>Rothia sp. isolated from sandalwood seedling.</title>
        <authorList>
            <person name="Tuikhar N."/>
            <person name="Kirdat K."/>
            <person name="Thorat V."/>
            <person name="Swetha P."/>
            <person name="Padma S."/>
            <person name="Sundararaj R."/>
            <person name="Yadav A."/>
        </authorList>
    </citation>
    <scope>NUCLEOTIDE SEQUENCE</scope>
    <source>
        <strain evidence="2">AR01</strain>
    </source>
</reference>
<sequence>MSRERPFDRDDATEPLPRRPRRSEDPDATEALPAGSWAADDPNATVPLGGPRGEPWDGDRLDHEPTEVLEDNRTLPLGAVPADDAPRLPPTAGMPTVDAPETLALIHTSE</sequence>